<dbReference type="InterPro" id="IPR043129">
    <property type="entry name" value="ATPase_NBD"/>
</dbReference>
<evidence type="ECO:0000256" key="8">
    <source>
        <dbReference type="ARBA" id="ARBA00032386"/>
    </source>
</evidence>
<dbReference type="PROSITE" id="PS01125">
    <property type="entry name" value="ROK"/>
    <property type="match status" value="1"/>
</dbReference>
<evidence type="ECO:0000256" key="4">
    <source>
        <dbReference type="ARBA" id="ARBA00022679"/>
    </source>
</evidence>
<dbReference type="InterPro" id="IPR000600">
    <property type="entry name" value="ROK"/>
</dbReference>
<dbReference type="Gene3D" id="3.30.420.40">
    <property type="match status" value="2"/>
</dbReference>
<keyword evidence="6" id="KW-0418">Kinase</keyword>
<protein>
    <recommendedName>
        <fullName evidence="3">Glucokinase</fullName>
        <ecNumber evidence="2">2.7.1.2</ecNumber>
    </recommendedName>
    <alternativeName>
        <fullName evidence="8">Glucose kinase</fullName>
    </alternativeName>
</protein>
<evidence type="ECO:0000256" key="1">
    <source>
        <dbReference type="ARBA" id="ARBA00006479"/>
    </source>
</evidence>
<dbReference type="PANTHER" id="PTHR18964:SF173">
    <property type="entry name" value="GLUCOKINASE"/>
    <property type="match status" value="1"/>
</dbReference>
<evidence type="ECO:0000313" key="9">
    <source>
        <dbReference type="EMBL" id="RCG28303.1"/>
    </source>
</evidence>
<dbReference type="GO" id="GO:0005737">
    <property type="term" value="C:cytoplasm"/>
    <property type="evidence" value="ECO:0007669"/>
    <property type="project" value="InterPro"/>
</dbReference>
<dbReference type="GO" id="GO:0004340">
    <property type="term" value="F:glucokinase activity"/>
    <property type="evidence" value="ECO:0007669"/>
    <property type="project" value="UniProtKB-EC"/>
</dbReference>
<dbReference type="GO" id="GO:0006096">
    <property type="term" value="P:glycolytic process"/>
    <property type="evidence" value="ECO:0007669"/>
    <property type="project" value="InterPro"/>
</dbReference>
<dbReference type="SUPFAM" id="SSF53067">
    <property type="entry name" value="Actin-like ATPase domain"/>
    <property type="match status" value="1"/>
</dbReference>
<evidence type="ECO:0000256" key="6">
    <source>
        <dbReference type="ARBA" id="ARBA00022777"/>
    </source>
</evidence>
<dbReference type="EC" id="2.7.1.2" evidence="2"/>
<organism evidence="9 10">
    <name type="scientific">Sphaerisporangium album</name>
    <dbReference type="NCBI Taxonomy" id="509200"/>
    <lineage>
        <taxon>Bacteria</taxon>
        <taxon>Bacillati</taxon>
        <taxon>Actinomycetota</taxon>
        <taxon>Actinomycetes</taxon>
        <taxon>Streptosporangiales</taxon>
        <taxon>Streptosporangiaceae</taxon>
        <taxon>Sphaerisporangium</taxon>
    </lineage>
</organism>
<evidence type="ECO:0000256" key="5">
    <source>
        <dbReference type="ARBA" id="ARBA00022741"/>
    </source>
</evidence>
<dbReference type="CDD" id="cd24061">
    <property type="entry name" value="ASKHA_NBD_ROK_SgGLK-like"/>
    <property type="match status" value="1"/>
</dbReference>
<keyword evidence="4" id="KW-0808">Transferase</keyword>
<keyword evidence="5" id="KW-0547">Nucleotide-binding</keyword>
<dbReference type="OrthoDB" id="9810372at2"/>
<evidence type="ECO:0000256" key="3">
    <source>
        <dbReference type="ARBA" id="ARBA00014701"/>
    </source>
</evidence>
<dbReference type="RefSeq" id="WP_114031215.1">
    <property type="nucleotide sequence ID" value="NZ_QOIL01000014.1"/>
</dbReference>
<comment type="caution">
    <text evidence="9">The sequence shown here is derived from an EMBL/GenBank/DDBJ whole genome shotgun (WGS) entry which is preliminary data.</text>
</comment>
<keyword evidence="7" id="KW-0067">ATP-binding</keyword>
<dbReference type="InterPro" id="IPR049874">
    <property type="entry name" value="ROK_cs"/>
</dbReference>
<accession>A0A367FD45</accession>
<comment type="similarity">
    <text evidence="1">Belongs to the ROK (NagC/XylR) family.</text>
</comment>
<keyword evidence="10" id="KW-1185">Reference proteome</keyword>
<dbReference type="AlphaFoldDB" id="A0A367FD45"/>
<dbReference type="InterPro" id="IPR004654">
    <property type="entry name" value="ROK_glcA"/>
</dbReference>
<proteinExistence type="inferred from homology"/>
<sequence>MALTIGVDVGGTKIAAGVVDEDGHIVEDLLRHTPADSPDQVADTISEVVLELAGRHDVEAVGVGAAGFVDETRSIVRFAPNLAWREEPLQKKISERVNLPVVVENDANAMAWGEYRFGAGRGESHVVCVTVGTGIGGGLVFGGTLYRGRWGMGAEMGHMQVVPGGRLCGCGNLGCWEQYASGNALVHDARVIAAADPERAGRMLELAGGSVSDIEGEHITQAAREGDEAALAAFTALAEWLGQGLADLAAVLDPGCFILGGGVSRAADLWLDQSRAAFLRALTAREHRPHAELRKAELGPSAGLVGAADLARHP</sequence>
<dbReference type="GO" id="GO:0005524">
    <property type="term" value="F:ATP binding"/>
    <property type="evidence" value="ECO:0007669"/>
    <property type="project" value="UniProtKB-KW"/>
</dbReference>
<dbReference type="Pfam" id="PF00480">
    <property type="entry name" value="ROK"/>
    <property type="match status" value="1"/>
</dbReference>
<dbReference type="EMBL" id="QOIL01000014">
    <property type="protein sequence ID" value="RCG28303.1"/>
    <property type="molecule type" value="Genomic_DNA"/>
</dbReference>
<dbReference type="NCBIfam" id="TIGR00744">
    <property type="entry name" value="ROK_glcA_fam"/>
    <property type="match status" value="1"/>
</dbReference>
<evidence type="ECO:0000313" key="10">
    <source>
        <dbReference type="Proteomes" id="UP000253094"/>
    </source>
</evidence>
<evidence type="ECO:0000256" key="2">
    <source>
        <dbReference type="ARBA" id="ARBA00012323"/>
    </source>
</evidence>
<reference evidence="9 10" key="1">
    <citation type="submission" date="2018-06" db="EMBL/GenBank/DDBJ databases">
        <title>Sphaerisporangium craniellae sp. nov., isolated from a marine sponge in the South China Sea.</title>
        <authorList>
            <person name="Li L."/>
        </authorList>
    </citation>
    <scope>NUCLEOTIDE SEQUENCE [LARGE SCALE GENOMIC DNA]</scope>
    <source>
        <strain evidence="9 10">CCTCC AA 208026</strain>
    </source>
</reference>
<dbReference type="PANTHER" id="PTHR18964">
    <property type="entry name" value="ROK (REPRESSOR, ORF, KINASE) FAMILY"/>
    <property type="match status" value="1"/>
</dbReference>
<name>A0A367FD45_9ACTN</name>
<gene>
    <name evidence="9" type="ORF">DQ384_24605</name>
</gene>
<evidence type="ECO:0000256" key="7">
    <source>
        <dbReference type="ARBA" id="ARBA00022840"/>
    </source>
</evidence>
<dbReference type="Proteomes" id="UP000253094">
    <property type="component" value="Unassembled WGS sequence"/>
</dbReference>